<proteinExistence type="predicted"/>
<keyword evidence="2" id="KW-0288">FMN</keyword>
<name>F2LWL7_HIPMA</name>
<dbReference type="InterPro" id="IPR013785">
    <property type="entry name" value="Aldolase_TIM"/>
</dbReference>
<evidence type="ECO:0000256" key="2">
    <source>
        <dbReference type="ARBA" id="ARBA00022643"/>
    </source>
</evidence>
<dbReference type="GO" id="GO:0051213">
    <property type="term" value="F:dioxygenase activity"/>
    <property type="evidence" value="ECO:0007669"/>
    <property type="project" value="UniProtKB-KW"/>
</dbReference>
<keyword evidence="1" id="KW-0285">Flavoprotein</keyword>
<dbReference type="SUPFAM" id="SSF51412">
    <property type="entry name" value="Inosine monophosphate dehydrogenase (IMPDH)"/>
    <property type="match status" value="1"/>
</dbReference>
<dbReference type="Gene3D" id="3.20.20.70">
    <property type="entry name" value="Aldolase class I"/>
    <property type="match status" value="1"/>
</dbReference>
<dbReference type="RefSeq" id="WP_013682163.1">
    <property type="nucleotide sequence ID" value="NC_015318.1"/>
</dbReference>
<dbReference type="CDD" id="cd04730">
    <property type="entry name" value="NPD_like"/>
    <property type="match status" value="1"/>
</dbReference>
<dbReference type="OrthoDB" id="9778912at2"/>
<sequence length="364" mass="40004">MCEIPSLKIGDKEAKYAIVQGGMGVGISLSSLASAVAKEGGIGVISAAEIGMVDEKDFMKHPQQANERALRKEIRKTKELSGGGIIGVNIMVAMSEFEHLFEVSVEEGIDIVFAGAGLPLDVPHEKLRNSDTKFGAIVSSDRALKLIFRYWDRHYKDAPDCVVVEGPKAGGHLGFKPQQIDDPNFALEKLLPPIIEAVKPYEDKYDKKIPVIAAGGIYTGEDVYRFINQIGVDGVQMGTRFVATYECDADIKFKEAYIKAKKEDVVIIKSPVGLPGRAIRNKFLEDVEKGKRQPFKCIWQCLKGCDYKKAPYCITQALVNAQKGRFAGGFAFAGANVYRVDKIVSTKELFDELKEGYAKACNSH</sequence>
<organism evidence="4 5">
    <name type="scientific">Hippea maritima (strain ATCC 700847 / DSM 10411 / MH2)</name>
    <dbReference type="NCBI Taxonomy" id="760142"/>
    <lineage>
        <taxon>Bacteria</taxon>
        <taxon>Pseudomonadati</taxon>
        <taxon>Campylobacterota</taxon>
        <taxon>Desulfurellia</taxon>
        <taxon>Desulfurellales</taxon>
        <taxon>Hippeaceae</taxon>
        <taxon>Hippea</taxon>
    </lineage>
</organism>
<dbReference type="PANTHER" id="PTHR32332">
    <property type="entry name" value="2-NITROPROPANE DIOXYGENASE"/>
    <property type="match status" value="1"/>
</dbReference>
<keyword evidence="4" id="KW-0223">Dioxygenase</keyword>
<dbReference type="EMBL" id="CP002606">
    <property type="protein sequence ID" value="AEA34126.1"/>
    <property type="molecule type" value="Genomic_DNA"/>
</dbReference>
<accession>F2LWL7</accession>
<dbReference type="eggNOG" id="COG2070">
    <property type="taxonomic scope" value="Bacteria"/>
</dbReference>
<evidence type="ECO:0000256" key="1">
    <source>
        <dbReference type="ARBA" id="ARBA00022630"/>
    </source>
</evidence>
<keyword evidence="5" id="KW-1185">Reference proteome</keyword>
<evidence type="ECO:0000256" key="3">
    <source>
        <dbReference type="ARBA" id="ARBA00023002"/>
    </source>
</evidence>
<dbReference type="HOGENOM" id="CLU_038732_0_1_7"/>
<reference evidence="5" key="2">
    <citation type="submission" date="2011-03" db="EMBL/GenBank/DDBJ databases">
        <title>The complete genome of Hippea maritima DSM 10411.</title>
        <authorList>
            <consortium name="US DOE Joint Genome Institute (JGI-PGF)"/>
            <person name="Lucas S."/>
            <person name="Copeland A."/>
            <person name="Lapidus A."/>
            <person name="Bruce D."/>
            <person name="Goodwin L."/>
            <person name="Pitluck S."/>
            <person name="Peters L."/>
            <person name="Kyrpides N."/>
            <person name="Mavromatis K."/>
            <person name="Pagani I."/>
            <person name="Ivanova N."/>
            <person name="Mikhailova N."/>
            <person name="Lu M."/>
            <person name="Detter J.C."/>
            <person name="Tapia R."/>
            <person name="Han C."/>
            <person name="Land M."/>
            <person name="Hauser L."/>
            <person name="Markowitz V."/>
            <person name="Cheng J.-F."/>
            <person name="Hugenholtz P."/>
            <person name="Woyke T."/>
            <person name="Wu D."/>
            <person name="Spring S."/>
            <person name="Schroeder M."/>
            <person name="Brambilla E."/>
            <person name="Klenk H.-P."/>
            <person name="Eisen J.A."/>
        </authorList>
    </citation>
    <scope>NUCLEOTIDE SEQUENCE [LARGE SCALE GENOMIC DNA]</scope>
    <source>
        <strain evidence="5">ATCC 700847 / DSM 10411 / MH2</strain>
    </source>
</reference>
<dbReference type="STRING" id="760142.Hipma_1164"/>
<dbReference type="PANTHER" id="PTHR32332:SF18">
    <property type="entry name" value="2-NITROPROPANE DIOXYGENASE"/>
    <property type="match status" value="1"/>
</dbReference>
<evidence type="ECO:0000313" key="4">
    <source>
        <dbReference type="EMBL" id="AEA34126.1"/>
    </source>
</evidence>
<protein>
    <submittedName>
        <fullName evidence="4">2-nitropropane dioxygenase NPD</fullName>
    </submittedName>
</protein>
<gene>
    <name evidence="4" type="ordered locus">Hipma_1164</name>
</gene>
<dbReference type="InterPro" id="IPR004136">
    <property type="entry name" value="NMO"/>
</dbReference>
<keyword evidence="3" id="KW-0560">Oxidoreductase</keyword>
<dbReference type="Pfam" id="PF03060">
    <property type="entry name" value="NMO"/>
    <property type="match status" value="1"/>
</dbReference>
<dbReference type="Proteomes" id="UP000008139">
    <property type="component" value="Chromosome"/>
</dbReference>
<dbReference type="GO" id="GO:0018580">
    <property type="term" value="F:nitronate monooxygenase activity"/>
    <property type="evidence" value="ECO:0007669"/>
    <property type="project" value="InterPro"/>
</dbReference>
<dbReference type="KEGG" id="hmr:Hipma_1164"/>
<dbReference type="InParanoid" id="F2LWL7"/>
<dbReference type="AlphaFoldDB" id="F2LWL7"/>
<evidence type="ECO:0000313" key="5">
    <source>
        <dbReference type="Proteomes" id="UP000008139"/>
    </source>
</evidence>
<reference evidence="4 5" key="1">
    <citation type="journal article" date="2011" name="Stand. Genomic Sci.">
        <title>Complete genome sequence of the thermophilic sulfur-reducer Hippea maritima type strain (MH(2)).</title>
        <authorList>
            <person name="Huntemann M."/>
            <person name="Lu M."/>
            <person name="Nolan M."/>
            <person name="Lapidus A."/>
            <person name="Lucas S."/>
            <person name="Hammon N."/>
            <person name="Deshpande S."/>
            <person name="Cheng J.F."/>
            <person name="Tapia R."/>
            <person name="Han C."/>
            <person name="Goodwin L."/>
            <person name="Pitluck S."/>
            <person name="Liolios K."/>
            <person name="Pagani I."/>
            <person name="Ivanova N."/>
            <person name="Ovchinikova G."/>
            <person name="Pati A."/>
            <person name="Chen A."/>
            <person name="Palaniappan K."/>
            <person name="Land M."/>
            <person name="Hauser L."/>
            <person name="Jeffries C.D."/>
            <person name="Detter J.C."/>
            <person name="Brambilla E.M."/>
            <person name="Rohde M."/>
            <person name="Spring S."/>
            <person name="Goker M."/>
            <person name="Woyke T."/>
            <person name="Bristow J."/>
            <person name="Eisen J.A."/>
            <person name="Markowitz V."/>
            <person name="Hugenholtz P."/>
            <person name="Kyrpides N.C."/>
            <person name="Klenk H.P."/>
            <person name="Mavromatis K."/>
        </authorList>
    </citation>
    <scope>NUCLEOTIDE SEQUENCE [LARGE SCALE GENOMIC DNA]</scope>
    <source>
        <strain evidence="5">ATCC 700847 / DSM 10411 / MH2</strain>
    </source>
</reference>